<reference evidence="2 3" key="1">
    <citation type="submission" date="2016-10" db="EMBL/GenBank/DDBJ databases">
        <authorList>
            <person name="de Groot N.N."/>
        </authorList>
    </citation>
    <scope>NUCLEOTIDE SEQUENCE [LARGE SCALE GENOMIC DNA]</scope>
    <source>
        <strain evidence="2 3">CGMCC 1.3801</strain>
    </source>
</reference>
<gene>
    <name evidence="2" type="ORF">SAMN02927925_00712</name>
</gene>
<feature type="chain" id="PRO_5010226889" evidence="1">
    <location>
        <begin position="22"/>
        <end position="136"/>
    </location>
</feature>
<evidence type="ECO:0000256" key="1">
    <source>
        <dbReference type="SAM" id="SignalP"/>
    </source>
</evidence>
<evidence type="ECO:0000313" key="2">
    <source>
        <dbReference type="EMBL" id="SCX04887.1"/>
    </source>
</evidence>
<dbReference type="Proteomes" id="UP000182124">
    <property type="component" value="Unassembled WGS sequence"/>
</dbReference>
<proteinExistence type="predicted"/>
<dbReference type="eggNOG" id="ENOG5033MTB">
    <property type="taxonomic scope" value="Bacteria"/>
</dbReference>
<sequence length="136" mass="15441">MRFLRNISVLVLLFIGLNAAAQTYRFETSGVSMSIKNAKGKWSPYSDFKDAKIVVTLDTNKDRIVVYSEVVQLYTILGYDDPKTSEEGSIDTFQCANVDGDKCVLAIRSLKGTDVKQLYIYEDSRVLIYNMKYVKL</sequence>
<dbReference type="EMBL" id="FMTY01000002">
    <property type="protein sequence ID" value="SCX04887.1"/>
    <property type="molecule type" value="Genomic_DNA"/>
</dbReference>
<accession>A0A1G4VCX9</accession>
<dbReference type="STRING" id="329186.SAMN02927925_00712"/>
<name>A0A1G4VCX9_9FLAO</name>
<dbReference type="AlphaFoldDB" id="A0A1G4VCX9"/>
<feature type="signal peptide" evidence="1">
    <location>
        <begin position="1"/>
        <end position="21"/>
    </location>
</feature>
<evidence type="ECO:0000313" key="3">
    <source>
        <dbReference type="Proteomes" id="UP000182124"/>
    </source>
</evidence>
<organism evidence="2 3">
    <name type="scientific">Flavobacterium saliperosum</name>
    <dbReference type="NCBI Taxonomy" id="329186"/>
    <lineage>
        <taxon>Bacteria</taxon>
        <taxon>Pseudomonadati</taxon>
        <taxon>Bacteroidota</taxon>
        <taxon>Flavobacteriia</taxon>
        <taxon>Flavobacteriales</taxon>
        <taxon>Flavobacteriaceae</taxon>
        <taxon>Flavobacterium</taxon>
    </lineage>
</organism>
<protein>
    <submittedName>
        <fullName evidence="2">Uncharacterized protein</fullName>
    </submittedName>
</protein>
<dbReference type="RefSeq" id="WP_023576312.1">
    <property type="nucleotide sequence ID" value="NZ_CBCSBQ010000014.1"/>
</dbReference>
<keyword evidence="1" id="KW-0732">Signal</keyword>